<evidence type="ECO:0000256" key="2">
    <source>
        <dbReference type="ARBA" id="ARBA00022741"/>
    </source>
</evidence>
<evidence type="ECO:0000313" key="6">
    <source>
        <dbReference type="EMBL" id="GEO90937.1"/>
    </source>
</evidence>
<dbReference type="SMART" id="SM00382">
    <property type="entry name" value="AAA"/>
    <property type="match status" value="1"/>
</dbReference>
<feature type="region of interest" description="Disordered" evidence="4">
    <location>
        <begin position="248"/>
        <end position="271"/>
    </location>
</feature>
<gene>
    <name evidence="6" type="ORF">KFL01_02430</name>
</gene>
<dbReference type="InterPro" id="IPR017911">
    <property type="entry name" value="MacB-like_ATP-bd"/>
</dbReference>
<evidence type="ECO:0000256" key="1">
    <source>
        <dbReference type="ARBA" id="ARBA00022448"/>
    </source>
</evidence>
<reference evidence="6 7" key="1">
    <citation type="submission" date="2019-07" db="EMBL/GenBank/DDBJ databases">
        <title>Whole genome shotgun sequence of Kocuria flava NBRC 107626.</title>
        <authorList>
            <person name="Hosoyama A."/>
            <person name="Uohara A."/>
            <person name="Ohji S."/>
            <person name="Ichikawa N."/>
        </authorList>
    </citation>
    <scope>NUCLEOTIDE SEQUENCE [LARGE SCALE GENOMIC DNA]</scope>
    <source>
        <strain evidence="6 7">NBRC 107626</strain>
    </source>
</reference>
<name>A0ABQ0X010_9MICC</name>
<protein>
    <submittedName>
        <fullName evidence="6">ABC transporter ATP-binding protein</fullName>
    </submittedName>
</protein>
<dbReference type="PANTHER" id="PTHR24220:SF685">
    <property type="entry name" value="ABC TRANSPORTER RELATED"/>
    <property type="match status" value="1"/>
</dbReference>
<evidence type="ECO:0000256" key="3">
    <source>
        <dbReference type="ARBA" id="ARBA00022840"/>
    </source>
</evidence>
<dbReference type="SUPFAM" id="SSF52540">
    <property type="entry name" value="P-loop containing nucleoside triphosphate hydrolases"/>
    <property type="match status" value="1"/>
</dbReference>
<keyword evidence="2" id="KW-0547">Nucleotide-binding</keyword>
<dbReference type="PANTHER" id="PTHR24220">
    <property type="entry name" value="IMPORT ATP-BINDING PROTEIN"/>
    <property type="match status" value="1"/>
</dbReference>
<feature type="domain" description="ABC transporter" evidence="5">
    <location>
        <begin position="28"/>
        <end position="268"/>
    </location>
</feature>
<dbReference type="Gene3D" id="3.40.50.300">
    <property type="entry name" value="P-loop containing nucleotide triphosphate hydrolases"/>
    <property type="match status" value="1"/>
</dbReference>
<evidence type="ECO:0000256" key="4">
    <source>
        <dbReference type="SAM" id="MobiDB-lite"/>
    </source>
</evidence>
<dbReference type="CDD" id="cd03255">
    <property type="entry name" value="ABC_MJ0796_LolCDE_FtsE"/>
    <property type="match status" value="1"/>
</dbReference>
<sequence length="271" mass="27945">MVPAPAPPSAAPAGARPPALELAGVDLLHPDGTDAAGLPRTVRALDGVDLTARAGTVTALVGPSGSGKSSLLAVAAALVRPTAGSVRLDGQELTGLPEPELARVRRTRIGVVFQQPNLLPSLTALEQLVLTAHVRGARGARLAGARERAAGLLELVGLSAAAGRRPHQLSGGQRQRVNIARALMARPRVLLADEPTAALDRERSREIAELLVSATRRFGTATVLVTHDPGLVPLADRCATMLDGRLRLDPAPAGRGRDGDQAARSSSTITS</sequence>
<dbReference type="Pfam" id="PF00005">
    <property type="entry name" value="ABC_tran"/>
    <property type="match status" value="1"/>
</dbReference>
<dbReference type="RefSeq" id="WP_083529251.1">
    <property type="nucleotide sequence ID" value="NZ_BJZR01000003.1"/>
</dbReference>
<dbReference type="InterPro" id="IPR027417">
    <property type="entry name" value="P-loop_NTPase"/>
</dbReference>
<accession>A0ABQ0X010</accession>
<comment type="caution">
    <text evidence="6">The sequence shown here is derived from an EMBL/GenBank/DDBJ whole genome shotgun (WGS) entry which is preliminary data.</text>
</comment>
<keyword evidence="7" id="KW-1185">Reference proteome</keyword>
<evidence type="ECO:0000313" key="7">
    <source>
        <dbReference type="Proteomes" id="UP000321155"/>
    </source>
</evidence>
<dbReference type="EMBL" id="BJZR01000003">
    <property type="protein sequence ID" value="GEO90937.1"/>
    <property type="molecule type" value="Genomic_DNA"/>
</dbReference>
<organism evidence="6 7">
    <name type="scientific">Kocuria flava</name>
    <dbReference type="NCBI Taxonomy" id="446860"/>
    <lineage>
        <taxon>Bacteria</taxon>
        <taxon>Bacillati</taxon>
        <taxon>Actinomycetota</taxon>
        <taxon>Actinomycetes</taxon>
        <taxon>Micrococcales</taxon>
        <taxon>Micrococcaceae</taxon>
        <taxon>Kocuria</taxon>
    </lineage>
</organism>
<keyword evidence="1" id="KW-0813">Transport</keyword>
<dbReference type="InterPro" id="IPR003439">
    <property type="entry name" value="ABC_transporter-like_ATP-bd"/>
</dbReference>
<keyword evidence="3 6" id="KW-0067">ATP-binding</keyword>
<dbReference type="Proteomes" id="UP000321155">
    <property type="component" value="Unassembled WGS sequence"/>
</dbReference>
<dbReference type="PROSITE" id="PS00211">
    <property type="entry name" value="ABC_TRANSPORTER_1"/>
    <property type="match status" value="1"/>
</dbReference>
<dbReference type="InterPro" id="IPR017871">
    <property type="entry name" value="ABC_transporter-like_CS"/>
</dbReference>
<dbReference type="GO" id="GO:0005524">
    <property type="term" value="F:ATP binding"/>
    <property type="evidence" value="ECO:0007669"/>
    <property type="project" value="UniProtKB-KW"/>
</dbReference>
<evidence type="ECO:0000259" key="5">
    <source>
        <dbReference type="PROSITE" id="PS50893"/>
    </source>
</evidence>
<dbReference type="InterPro" id="IPR015854">
    <property type="entry name" value="ABC_transpr_LolD-like"/>
</dbReference>
<dbReference type="InterPro" id="IPR003593">
    <property type="entry name" value="AAA+_ATPase"/>
</dbReference>
<proteinExistence type="predicted"/>
<dbReference type="PROSITE" id="PS50893">
    <property type="entry name" value="ABC_TRANSPORTER_2"/>
    <property type="match status" value="1"/>
</dbReference>